<feature type="compositionally biased region" description="Basic residues" evidence="1">
    <location>
        <begin position="114"/>
        <end position="123"/>
    </location>
</feature>
<dbReference type="RefSeq" id="WP_276093100.1">
    <property type="nucleotide sequence ID" value="NZ_JARJBC010000005.1"/>
</dbReference>
<feature type="region of interest" description="Disordered" evidence="1">
    <location>
        <begin position="1"/>
        <end position="34"/>
    </location>
</feature>
<evidence type="ECO:0000256" key="1">
    <source>
        <dbReference type="SAM" id="MobiDB-lite"/>
    </source>
</evidence>
<dbReference type="Proteomes" id="UP001216579">
    <property type="component" value="Unassembled WGS sequence"/>
</dbReference>
<proteinExistence type="predicted"/>
<sequence>MVETGGEDGDAEDLAETPTPLVAPVGPRGVGAGRGGWARQVAETLRARQLVLLAALFGEPSDYIPDFVIPRPVSHEESVDAELHRIATARPARVRQEMTSPPTSPVNHGTWRPAQRRCRGWST</sequence>
<accession>A0ABT5ZIB2</accession>
<protein>
    <submittedName>
        <fullName evidence="2">Uncharacterized protein</fullName>
    </submittedName>
</protein>
<gene>
    <name evidence="2" type="ORF">P3G67_09965</name>
</gene>
<name>A0ABT5ZIB2_9ACTN</name>
<comment type="caution">
    <text evidence="2">The sequence shown here is derived from an EMBL/GenBank/DDBJ whole genome shotgun (WGS) entry which is preliminary data.</text>
</comment>
<dbReference type="EMBL" id="JARJBC010000005">
    <property type="protein sequence ID" value="MDF3289562.1"/>
    <property type="molecule type" value="Genomic_DNA"/>
</dbReference>
<evidence type="ECO:0000313" key="2">
    <source>
        <dbReference type="EMBL" id="MDF3289562.1"/>
    </source>
</evidence>
<feature type="compositionally biased region" description="Acidic residues" evidence="1">
    <location>
        <begin position="1"/>
        <end position="15"/>
    </location>
</feature>
<feature type="compositionally biased region" description="Polar residues" evidence="1">
    <location>
        <begin position="97"/>
        <end position="107"/>
    </location>
</feature>
<keyword evidence="3" id="KW-1185">Reference proteome</keyword>
<evidence type="ECO:0000313" key="3">
    <source>
        <dbReference type="Proteomes" id="UP001216579"/>
    </source>
</evidence>
<organism evidence="2 3">
    <name type="scientific">Streptomyces silvisoli</name>
    <dbReference type="NCBI Taxonomy" id="3034235"/>
    <lineage>
        <taxon>Bacteria</taxon>
        <taxon>Bacillati</taxon>
        <taxon>Actinomycetota</taxon>
        <taxon>Actinomycetes</taxon>
        <taxon>Kitasatosporales</taxon>
        <taxon>Streptomycetaceae</taxon>
        <taxon>Streptomyces</taxon>
    </lineage>
</organism>
<reference evidence="2 3" key="1">
    <citation type="submission" date="2023-03" db="EMBL/GenBank/DDBJ databases">
        <title>Draft genome sequence of Streptomyces sp. RB6PN23 isolated from peat swamp forest in Thailand.</title>
        <authorList>
            <person name="Klaysubun C."/>
            <person name="Duangmal K."/>
        </authorList>
    </citation>
    <scope>NUCLEOTIDE SEQUENCE [LARGE SCALE GENOMIC DNA]</scope>
    <source>
        <strain evidence="2 3">RB6PN23</strain>
    </source>
</reference>
<feature type="region of interest" description="Disordered" evidence="1">
    <location>
        <begin position="90"/>
        <end position="123"/>
    </location>
</feature>